<sequence length="466" mass="53092">MPLLTKMMESTEKFEDKAIEFAQEQVARREEEEDQLGYVPRHKSIMKKAVEAAEDFIAERGSPRSRSRSSSSSSSSSSSDEDCERYTRSSEEPGSYSTVVVATTTSVVNPGVSDYNTPSYPTANYESRDDHYTESSRDGSTVYERRTVEVSSYPQNSFVASNSYESTGNTHSNYSQVREEADSYTTSSVYRPPYDQNELTNTCYERTEIDNNAGVSSSYSSRVEKDISYPGRSGTGLTSRNNSSSYHEEDISYYSRTGTGLDYDSVRDNSSSYREEDVHYCSRNDTSLGFESSRENAYRKEDTSYSSRTDTGVGFGASRSSYHEEYVSYSSRADTRLDFESSRENRSTYREEDNVSYEAFSKMSLESSSRFEGRADDISRGDRRVYDRFRENDTYESSRVDDAAFAAMRNYPNENRESDSYSYSSSREYSSRSRDEDADYYGRSYPAIGSSTYSRRVVTSTRTQNY</sequence>
<feature type="compositionally biased region" description="Polar residues" evidence="1">
    <location>
        <begin position="114"/>
        <end position="125"/>
    </location>
</feature>
<evidence type="ECO:0000256" key="1">
    <source>
        <dbReference type="SAM" id="MobiDB-lite"/>
    </source>
</evidence>
<feature type="compositionally biased region" description="Polar residues" evidence="1">
    <location>
        <begin position="161"/>
        <end position="176"/>
    </location>
</feature>
<comment type="caution">
    <text evidence="2">The sequence shown here is derived from an EMBL/GenBank/DDBJ whole genome shotgun (WGS) entry which is preliminary data.</text>
</comment>
<feature type="region of interest" description="Disordered" evidence="1">
    <location>
        <begin position="410"/>
        <end position="452"/>
    </location>
</feature>
<feature type="compositionally biased region" description="Low complexity" evidence="1">
    <location>
        <begin position="68"/>
        <end position="78"/>
    </location>
</feature>
<dbReference type="EMBL" id="JAACNO010001006">
    <property type="protein sequence ID" value="KAF4143493.1"/>
    <property type="molecule type" value="Genomic_DNA"/>
</dbReference>
<protein>
    <submittedName>
        <fullName evidence="2">Uncharacterized protein</fullName>
    </submittedName>
</protein>
<reference evidence="2" key="1">
    <citation type="submission" date="2020-03" db="EMBL/GenBank/DDBJ databases">
        <title>Hybrid Assembly of Korean Phytophthora infestans isolates.</title>
        <authorList>
            <person name="Prokchorchik M."/>
            <person name="Lee Y."/>
            <person name="Seo J."/>
            <person name="Cho J.-H."/>
            <person name="Park Y.-E."/>
            <person name="Jang D.-C."/>
            <person name="Im J.-S."/>
            <person name="Choi J.-G."/>
            <person name="Park H.-J."/>
            <person name="Lee G.-B."/>
            <person name="Lee Y.-G."/>
            <person name="Hong S.-Y."/>
            <person name="Cho K."/>
            <person name="Sohn K.H."/>
        </authorList>
    </citation>
    <scope>NUCLEOTIDE SEQUENCE</scope>
    <source>
        <strain evidence="2">KR_2_A2</strain>
    </source>
</reference>
<dbReference type="AlphaFoldDB" id="A0A8S9USR5"/>
<gene>
    <name evidence="2" type="ORF">GN958_ATG07226</name>
</gene>
<evidence type="ECO:0000313" key="3">
    <source>
        <dbReference type="Proteomes" id="UP000704712"/>
    </source>
</evidence>
<proteinExistence type="predicted"/>
<feature type="compositionally biased region" description="Low complexity" evidence="1">
    <location>
        <begin position="97"/>
        <end position="108"/>
    </location>
</feature>
<feature type="compositionally biased region" description="Polar residues" evidence="1">
    <location>
        <begin position="235"/>
        <end position="245"/>
    </location>
</feature>
<feature type="compositionally biased region" description="Basic and acidic residues" evidence="1">
    <location>
        <begin position="126"/>
        <end position="141"/>
    </location>
</feature>
<accession>A0A8S9USR5</accession>
<name>A0A8S9USR5_PHYIN</name>
<evidence type="ECO:0000313" key="2">
    <source>
        <dbReference type="EMBL" id="KAF4143493.1"/>
    </source>
</evidence>
<organism evidence="2 3">
    <name type="scientific">Phytophthora infestans</name>
    <name type="common">Potato late blight agent</name>
    <name type="synonym">Botrytis infestans</name>
    <dbReference type="NCBI Taxonomy" id="4787"/>
    <lineage>
        <taxon>Eukaryota</taxon>
        <taxon>Sar</taxon>
        <taxon>Stramenopiles</taxon>
        <taxon>Oomycota</taxon>
        <taxon>Peronosporomycetes</taxon>
        <taxon>Peronosporales</taxon>
        <taxon>Peronosporaceae</taxon>
        <taxon>Phytophthora</taxon>
    </lineage>
</organism>
<dbReference type="Proteomes" id="UP000704712">
    <property type="component" value="Unassembled WGS sequence"/>
</dbReference>
<feature type="region of interest" description="Disordered" evidence="1">
    <location>
        <begin position="161"/>
        <end position="196"/>
    </location>
</feature>
<feature type="region of interest" description="Disordered" evidence="1">
    <location>
        <begin position="56"/>
        <end position="141"/>
    </location>
</feature>
<feature type="region of interest" description="Disordered" evidence="1">
    <location>
        <begin position="213"/>
        <end position="250"/>
    </location>
</feature>